<evidence type="ECO:0000256" key="4">
    <source>
        <dbReference type="ARBA" id="ARBA00022490"/>
    </source>
</evidence>
<dbReference type="GO" id="GO:0006954">
    <property type="term" value="P:inflammatory response"/>
    <property type="evidence" value="ECO:0007669"/>
    <property type="project" value="UniProtKB-KW"/>
</dbReference>
<dbReference type="AlphaFoldDB" id="A0AAJ8BAK1"/>
<evidence type="ECO:0000256" key="9">
    <source>
        <dbReference type="ARBA" id="ARBA00073021"/>
    </source>
</evidence>
<comment type="subcellular location">
    <subcellularLocation>
        <location evidence="2">Cytoplasm</location>
    </subcellularLocation>
    <subcellularLocation>
        <location evidence="1">Nucleus</location>
    </subcellularLocation>
</comment>
<keyword evidence="3" id="KW-0488">Methylation</keyword>
<feature type="region of interest" description="Disordered" evidence="14">
    <location>
        <begin position="1"/>
        <end position="30"/>
    </location>
</feature>
<dbReference type="PANTHER" id="PTHR31882:SF3">
    <property type="entry name" value="TNFAIP3-INTERACTING PROTEIN 1"/>
    <property type="match status" value="1"/>
</dbReference>
<evidence type="ECO:0000256" key="11">
    <source>
        <dbReference type="ARBA" id="ARBA00079468"/>
    </source>
</evidence>
<dbReference type="GO" id="GO:0010604">
    <property type="term" value="P:positive regulation of macromolecule metabolic process"/>
    <property type="evidence" value="ECO:0007669"/>
    <property type="project" value="UniProtKB-ARBA"/>
</dbReference>
<evidence type="ECO:0000256" key="3">
    <source>
        <dbReference type="ARBA" id="ARBA00022481"/>
    </source>
</evidence>
<evidence type="ECO:0000256" key="13">
    <source>
        <dbReference type="SAM" id="Coils"/>
    </source>
</evidence>
<dbReference type="KEGG" id="lcf:108882833"/>
<dbReference type="Gene3D" id="1.20.5.990">
    <property type="entry name" value="Nemo cc2-lz domain - 1d5 darpin complex"/>
    <property type="match status" value="1"/>
</dbReference>
<gene>
    <name evidence="17" type="primary">tnip1</name>
</gene>
<dbReference type="GeneID" id="108882833"/>
<evidence type="ECO:0000256" key="8">
    <source>
        <dbReference type="ARBA" id="ARBA00023242"/>
    </source>
</evidence>
<dbReference type="Proteomes" id="UP000694890">
    <property type="component" value="Linkage group LG8"/>
</dbReference>
<evidence type="ECO:0000256" key="14">
    <source>
        <dbReference type="SAM" id="MobiDB-lite"/>
    </source>
</evidence>
<evidence type="ECO:0000313" key="17">
    <source>
        <dbReference type="RefSeq" id="XP_050928163.1"/>
    </source>
</evidence>
<keyword evidence="8" id="KW-0539">Nucleus</keyword>
<organism evidence="16 17">
    <name type="scientific">Lates calcarifer</name>
    <name type="common">Barramundi</name>
    <name type="synonym">Holocentrus calcarifer</name>
    <dbReference type="NCBI Taxonomy" id="8187"/>
    <lineage>
        <taxon>Eukaryota</taxon>
        <taxon>Metazoa</taxon>
        <taxon>Chordata</taxon>
        <taxon>Craniata</taxon>
        <taxon>Vertebrata</taxon>
        <taxon>Euteleostomi</taxon>
        <taxon>Actinopterygii</taxon>
        <taxon>Neopterygii</taxon>
        <taxon>Teleostei</taxon>
        <taxon>Neoteleostei</taxon>
        <taxon>Acanthomorphata</taxon>
        <taxon>Carangaria</taxon>
        <taxon>Carangaria incertae sedis</taxon>
        <taxon>Centropomidae</taxon>
        <taxon>Lates</taxon>
    </lineage>
</organism>
<dbReference type="GO" id="GO:0005737">
    <property type="term" value="C:cytoplasm"/>
    <property type="evidence" value="ECO:0007669"/>
    <property type="project" value="UniProtKB-SubCell"/>
</dbReference>
<evidence type="ECO:0000256" key="1">
    <source>
        <dbReference type="ARBA" id="ARBA00004123"/>
    </source>
</evidence>
<feature type="compositionally biased region" description="Basic and acidic residues" evidence="14">
    <location>
        <begin position="278"/>
        <end position="296"/>
    </location>
</feature>
<feature type="coiled-coil region" evidence="13">
    <location>
        <begin position="211"/>
        <end position="238"/>
    </location>
</feature>
<feature type="compositionally biased region" description="Basic and acidic residues" evidence="14">
    <location>
        <begin position="672"/>
        <end position="684"/>
    </location>
</feature>
<feature type="region of interest" description="Disordered" evidence="14">
    <location>
        <begin position="617"/>
        <end position="684"/>
    </location>
</feature>
<proteinExistence type="predicted"/>
<keyword evidence="5" id="KW-0597">Phosphoprotein</keyword>
<keyword evidence="4" id="KW-0963">Cytoplasm</keyword>
<dbReference type="InterPro" id="IPR032419">
    <property type="entry name" value="CC2-LZ_dom"/>
</dbReference>
<dbReference type="GO" id="GO:0071222">
    <property type="term" value="P:cellular response to lipopolysaccharide"/>
    <property type="evidence" value="ECO:0007669"/>
    <property type="project" value="TreeGrafter"/>
</dbReference>
<feature type="coiled-coil region" evidence="13">
    <location>
        <begin position="318"/>
        <end position="451"/>
    </location>
</feature>
<evidence type="ECO:0000256" key="10">
    <source>
        <dbReference type="ARBA" id="ARBA00075165"/>
    </source>
</evidence>
<feature type="domain" description="NF-kappa-B essential modulator NEMO CC2-LZ" evidence="15">
    <location>
        <begin position="429"/>
        <end position="527"/>
    </location>
</feature>
<feature type="compositionally biased region" description="Low complexity" evidence="14">
    <location>
        <begin position="264"/>
        <end position="273"/>
    </location>
</feature>
<feature type="region of interest" description="Disordered" evidence="14">
    <location>
        <begin position="552"/>
        <end position="580"/>
    </location>
</feature>
<keyword evidence="7" id="KW-0395">Inflammatory response</keyword>
<feature type="coiled-coil region" evidence="13">
    <location>
        <begin position="475"/>
        <end position="544"/>
    </location>
</feature>
<dbReference type="RefSeq" id="XP_050928163.1">
    <property type="nucleotide sequence ID" value="XM_051072206.1"/>
</dbReference>
<evidence type="ECO:0000259" key="15">
    <source>
        <dbReference type="Pfam" id="PF16516"/>
    </source>
</evidence>
<dbReference type="CTD" id="10318"/>
<dbReference type="PANTHER" id="PTHR31882">
    <property type="entry name" value="TNFAIP3-INTERACTING PROTEIN COILED COIL FAMILY MEMBER"/>
    <property type="match status" value="1"/>
</dbReference>
<evidence type="ECO:0000256" key="7">
    <source>
        <dbReference type="ARBA" id="ARBA00023198"/>
    </source>
</evidence>
<accession>A0AAJ8BAK1</accession>
<dbReference type="GO" id="GO:0005634">
    <property type="term" value="C:nucleus"/>
    <property type="evidence" value="ECO:0007669"/>
    <property type="project" value="UniProtKB-SubCell"/>
</dbReference>
<dbReference type="FunFam" id="1.20.5.990:FF:000001">
    <property type="entry name" value="TNFAIP3 interacting protein 1"/>
    <property type="match status" value="1"/>
</dbReference>
<evidence type="ECO:0000256" key="5">
    <source>
        <dbReference type="ARBA" id="ARBA00022553"/>
    </source>
</evidence>
<evidence type="ECO:0000256" key="6">
    <source>
        <dbReference type="ARBA" id="ARBA00023054"/>
    </source>
</evidence>
<dbReference type="GO" id="GO:0006357">
    <property type="term" value="P:regulation of transcription by RNA polymerase II"/>
    <property type="evidence" value="ECO:0007669"/>
    <property type="project" value="TreeGrafter"/>
</dbReference>
<protein>
    <recommendedName>
        <fullName evidence="9">TNFAIP3-interacting protein 1</fullName>
    </recommendedName>
    <alternativeName>
        <fullName evidence="11">A20-binding inhibitor of NF-kappa-B activation 1</fullName>
    </alternativeName>
    <alternativeName>
        <fullName evidence="12">Nef-associated factor 1</fullName>
    </alternativeName>
    <alternativeName>
        <fullName evidence="10">Virion-associated nuclear shuttling protein</fullName>
    </alternativeName>
</protein>
<reference evidence="17" key="1">
    <citation type="submission" date="2025-08" db="UniProtKB">
        <authorList>
            <consortium name="RefSeq"/>
        </authorList>
    </citation>
    <scope>IDENTIFICATION</scope>
    <source>
        <tissue evidence="17">Brain</tissue>
    </source>
</reference>
<keyword evidence="6 13" id="KW-0175">Coiled coil</keyword>
<evidence type="ECO:0000256" key="2">
    <source>
        <dbReference type="ARBA" id="ARBA00004496"/>
    </source>
</evidence>
<dbReference type="GO" id="GO:0043124">
    <property type="term" value="P:negative regulation of canonical NF-kappaB signal transduction"/>
    <property type="evidence" value="ECO:0007669"/>
    <property type="project" value="UniProtKB-ARBA"/>
</dbReference>
<sequence length="684" mass="76935">MEGKGPYRIYDPGGSEVKARDETGGGSSYRQLLEENSILRERMKGLKSLGDMLEESQSEASRLRQRVEELVRDNEALKSSSFATSLCMGGPQTETQSKPCLHLTAEQKEEQNSCLGKTLLPEKPSEALSEFEVVNMEGKTPDALTAGSVAGVIPLLPQENIELASQLKRLESSFSIFAEESNPNQLLAHLGRMAVEFHHLSSKVQKNEQRTSLLQTLCEQLRQENNELRKKMEEDHHIRNRDLEQLRLENQKLKELVTGGAAAAAVSSSAAPSDTEAPEAKEEPVKEESTAVRPKMEANTPQKSGKAAEKTPTKPCDVEVYEKKIKLLEKQRKDVLEVNKQWDIQWNSMKSQFEQKITDLRQRLAESQKTVLELEAEREQRQRDYDKKLLLAKSKIENVQGEKECLNSETTELKQKIRYLQDQLLPLSKQREYQEKEIQRLNRALEEALNLHSPSSSQQPPGQGNFADAANNLKKQELLTQIAVLKEQVKIFEEDFRKERSDRERMNEEKEDLRRQVERLQGQITNLTNQLHQAQNECQRERTERCKLERLQMHHKQGQQQERRTSDPTSGSVNGPLSPPYCGPFVQVGPQGLEGWPIHFPPRMPNAAGAAAAAAAAPPPVRDFQPVTPGFPWQSSFPQPRGARAVGESSRPPPENADQSAAAAAVAAAGFGKRERQNIDPGKH</sequence>
<dbReference type="Pfam" id="PF16516">
    <property type="entry name" value="CC2-LZ"/>
    <property type="match status" value="1"/>
</dbReference>
<name>A0AAJ8BAK1_LATCA</name>
<feature type="region of interest" description="Disordered" evidence="14">
    <location>
        <begin position="264"/>
        <end position="311"/>
    </location>
</feature>
<evidence type="ECO:0000313" key="16">
    <source>
        <dbReference type="Proteomes" id="UP000694890"/>
    </source>
</evidence>
<evidence type="ECO:0000256" key="12">
    <source>
        <dbReference type="ARBA" id="ARBA00081786"/>
    </source>
</evidence>